<accession>A0A2Z7C596</accession>
<sequence>MTKDAKQLEADARIQESMRKRHVLVTVTHEESAARVSDAPAGLCTCWLLMYQLVDDDEEGTSGGATKSSDEHLPRHWTNSRKNKNQLIV</sequence>
<evidence type="ECO:0000313" key="2">
    <source>
        <dbReference type="EMBL" id="KZV41649.1"/>
    </source>
</evidence>
<reference evidence="2 3" key="1">
    <citation type="journal article" date="2015" name="Proc. Natl. Acad. Sci. U.S.A.">
        <title>The resurrection genome of Boea hygrometrica: A blueprint for survival of dehydration.</title>
        <authorList>
            <person name="Xiao L."/>
            <person name="Yang G."/>
            <person name="Zhang L."/>
            <person name="Yang X."/>
            <person name="Zhao S."/>
            <person name="Ji Z."/>
            <person name="Zhou Q."/>
            <person name="Hu M."/>
            <person name="Wang Y."/>
            <person name="Chen M."/>
            <person name="Xu Y."/>
            <person name="Jin H."/>
            <person name="Xiao X."/>
            <person name="Hu G."/>
            <person name="Bao F."/>
            <person name="Hu Y."/>
            <person name="Wan P."/>
            <person name="Li L."/>
            <person name="Deng X."/>
            <person name="Kuang T."/>
            <person name="Xiang C."/>
            <person name="Zhu J.K."/>
            <person name="Oliver M.J."/>
            <person name="He Y."/>
        </authorList>
    </citation>
    <scope>NUCLEOTIDE SEQUENCE [LARGE SCALE GENOMIC DNA]</scope>
    <source>
        <strain evidence="3">cv. XS01</strain>
    </source>
</reference>
<dbReference type="Proteomes" id="UP000250235">
    <property type="component" value="Unassembled WGS sequence"/>
</dbReference>
<name>A0A2Z7C596_9LAMI</name>
<feature type="region of interest" description="Disordered" evidence="1">
    <location>
        <begin position="58"/>
        <end position="89"/>
    </location>
</feature>
<dbReference type="AlphaFoldDB" id="A0A2Z7C596"/>
<dbReference type="EMBL" id="KQ999412">
    <property type="protein sequence ID" value="KZV41649.1"/>
    <property type="molecule type" value="Genomic_DNA"/>
</dbReference>
<organism evidence="2 3">
    <name type="scientific">Dorcoceras hygrometricum</name>
    <dbReference type="NCBI Taxonomy" id="472368"/>
    <lineage>
        <taxon>Eukaryota</taxon>
        <taxon>Viridiplantae</taxon>
        <taxon>Streptophyta</taxon>
        <taxon>Embryophyta</taxon>
        <taxon>Tracheophyta</taxon>
        <taxon>Spermatophyta</taxon>
        <taxon>Magnoliopsida</taxon>
        <taxon>eudicotyledons</taxon>
        <taxon>Gunneridae</taxon>
        <taxon>Pentapetalae</taxon>
        <taxon>asterids</taxon>
        <taxon>lamiids</taxon>
        <taxon>Lamiales</taxon>
        <taxon>Gesneriaceae</taxon>
        <taxon>Didymocarpoideae</taxon>
        <taxon>Trichosporeae</taxon>
        <taxon>Loxocarpinae</taxon>
        <taxon>Dorcoceras</taxon>
    </lineage>
</organism>
<evidence type="ECO:0000256" key="1">
    <source>
        <dbReference type="SAM" id="MobiDB-lite"/>
    </source>
</evidence>
<evidence type="ECO:0000313" key="3">
    <source>
        <dbReference type="Proteomes" id="UP000250235"/>
    </source>
</evidence>
<proteinExistence type="predicted"/>
<gene>
    <name evidence="2" type="ORF">F511_28222</name>
</gene>
<protein>
    <submittedName>
        <fullName evidence="2">Uncharacterized protein</fullName>
    </submittedName>
</protein>
<feature type="compositionally biased region" description="Basic residues" evidence="1">
    <location>
        <begin position="78"/>
        <end position="89"/>
    </location>
</feature>
<keyword evidence="3" id="KW-1185">Reference proteome</keyword>